<gene>
    <name evidence="3" type="ORF">GCM10009839_49980</name>
</gene>
<proteinExistence type="predicted"/>
<name>A0ABN2UPY6_9ACTN</name>
<evidence type="ECO:0000256" key="1">
    <source>
        <dbReference type="SAM" id="MobiDB-lite"/>
    </source>
</evidence>
<evidence type="ECO:0000313" key="4">
    <source>
        <dbReference type="Proteomes" id="UP001500751"/>
    </source>
</evidence>
<dbReference type="EMBL" id="BAAAQN010000031">
    <property type="protein sequence ID" value="GAA2041517.1"/>
    <property type="molecule type" value="Genomic_DNA"/>
</dbReference>
<dbReference type="RefSeq" id="WP_344668081.1">
    <property type="nucleotide sequence ID" value="NZ_BAAAQN010000031.1"/>
</dbReference>
<feature type="domain" description="CHAT" evidence="2">
    <location>
        <begin position="71"/>
        <end position="351"/>
    </location>
</feature>
<reference evidence="3 4" key="1">
    <citation type="journal article" date="2019" name="Int. J. Syst. Evol. Microbiol.">
        <title>The Global Catalogue of Microorganisms (GCM) 10K type strain sequencing project: providing services to taxonomists for standard genome sequencing and annotation.</title>
        <authorList>
            <consortium name="The Broad Institute Genomics Platform"/>
            <consortium name="The Broad Institute Genome Sequencing Center for Infectious Disease"/>
            <person name="Wu L."/>
            <person name="Ma J."/>
        </authorList>
    </citation>
    <scope>NUCLEOTIDE SEQUENCE [LARGE SCALE GENOMIC DNA]</scope>
    <source>
        <strain evidence="3 4">JCM 16014</strain>
    </source>
</reference>
<protein>
    <recommendedName>
        <fullName evidence="2">CHAT domain-containing protein</fullName>
    </recommendedName>
</protein>
<organism evidence="3 4">
    <name type="scientific">Catenulispora yoronensis</name>
    <dbReference type="NCBI Taxonomy" id="450799"/>
    <lineage>
        <taxon>Bacteria</taxon>
        <taxon>Bacillati</taxon>
        <taxon>Actinomycetota</taxon>
        <taxon>Actinomycetes</taxon>
        <taxon>Catenulisporales</taxon>
        <taxon>Catenulisporaceae</taxon>
        <taxon>Catenulispora</taxon>
    </lineage>
</organism>
<keyword evidence="4" id="KW-1185">Reference proteome</keyword>
<accession>A0ABN2UPY6</accession>
<dbReference type="Pfam" id="PF12770">
    <property type="entry name" value="CHAT"/>
    <property type="match status" value="1"/>
</dbReference>
<evidence type="ECO:0000259" key="2">
    <source>
        <dbReference type="Pfam" id="PF12770"/>
    </source>
</evidence>
<dbReference type="InterPro" id="IPR024983">
    <property type="entry name" value="CHAT_dom"/>
</dbReference>
<sequence>MLDYEELRVRARRVGPDRFLLLANGPSAAATVVTVEAADPGRLRADFDRLIRIELNLQPSVGTDVRERLRALGRTVFGMLFPEPLAECLPRQHAAAADGPERNRPLRLRFDLPPELQDLPIEALAAPTGMQTLALHSRLSVVRTVAGEAPDLPAADEDPAAVELLVAVASPAGLDPLGAEAEIDRLTKLPKRSVRRTVEPHATRRRIEDWLVDHADRPAAILLIAHGAYDAAGNMGTVYLETEDGGPDPVSAELLSGMLARGRRLRLVVLNLCSGATTGPAEPYSGLAQALIGRGIPAVIGMRAEFTDSAAALFGPKVLAAIAANTTVDEAVVSARQQIHTIPDQTAIEWATPALFLHEACGHGWLLKVPVVLDDGEVDEDPLRDGRAALDQVQDAPRVRSADLVPAARYLRVRRDWPGVVDLLDIGRRGPEQAALFAEADLETVWPGIERFCALLAAGHDLDLAEEILTAARPHLPAPVADCLRAEIVRCRADAAYTAAENARLAERWADASIAYARVLSLNVDERPQVHAHAAYVQGRTAQADEDWVLAAAAYHKCGDVLDALGRAAYVLARAALARHDRAEAARHFRAAAEAGIARDEWFDCPEPEPGAIPDTGWGDSGAGPAESAADAEARSGYVLLEASIADEDWSAAISLAGALDGLQALPAARTLTTYAFGRLAESAEEWGEAADLYNRCHSYADAAARVQYARGRQLEGEAQYRAAIEFYAHVPASLLSDAAQRCRRLEALLAVLPLADRVAGVPLVADPLLVRDPAYPYRVLSTVRVAPGSSTVEVRDAAFVLMTLGLLNEKTRRAWDDLRDPANRLMLDALSLHGVRDPKTLIDALRDGPADAAAVQLADAPLAALLLGDREGAREGWRRRLVQDPADMSLAHSLAVAALADAREQEDAGEELSQALWRTVIASWVALLSDEAYWSRWGRQRAACYGDVGTSYDPAVLRPSLGRHLHDVLSGYAEKHIVAGRPAQAAGYRELIQLLEAELDAARVLGEVEGLPGPEPGSPEPRRLVCGPLYLRMAELSERFARFVARAEDAPDPDAVRRRFRRVRWAFSELGQAFSSTEHYEYDSARHQVADLLHHRLNDLPPDCAGPAAHAPEELAACPGCGAFLADDPAYAHLPRRRARLLQDTVDLSIRVNLFIARDLLTRPGRHEAALARIADALASSDRGLMSARADEAAVWLVLGRVDALTNVQEIRIDRVNEAIDLLERAIPVVRRTGAQTLTVRLAALLTTRGIWFGTSADETGVAPDYRRGVDDLRRAAEANPESLRAALGLAVTLAYDLDHLPGGDTDQGRAALLREAFSTLDGALRRSTRADLVRCAGEILDLLDDLVLARLPAEALTAMIEDGDAVGAEADNPARAAALTARADAAAGRGAVAEYLHLLIRATAAVPTSERVRARLIAVLKEEEGLFA</sequence>
<evidence type="ECO:0000313" key="3">
    <source>
        <dbReference type="EMBL" id="GAA2041517.1"/>
    </source>
</evidence>
<comment type="caution">
    <text evidence="3">The sequence shown here is derived from an EMBL/GenBank/DDBJ whole genome shotgun (WGS) entry which is preliminary data.</text>
</comment>
<dbReference type="Proteomes" id="UP001500751">
    <property type="component" value="Unassembled WGS sequence"/>
</dbReference>
<feature type="region of interest" description="Disordered" evidence="1">
    <location>
        <begin position="608"/>
        <end position="628"/>
    </location>
</feature>